<evidence type="ECO:0000256" key="1">
    <source>
        <dbReference type="ARBA" id="ARBA00004613"/>
    </source>
</evidence>
<accession>A0ABN8P2G4</accession>
<dbReference type="CDD" id="cd00707">
    <property type="entry name" value="Pancreat_lipase_like"/>
    <property type="match status" value="1"/>
</dbReference>
<dbReference type="PANTHER" id="PTHR11610">
    <property type="entry name" value="LIPASE"/>
    <property type="match status" value="1"/>
</dbReference>
<dbReference type="Gene3D" id="3.40.50.1820">
    <property type="entry name" value="alpha/beta hydrolase"/>
    <property type="match status" value="1"/>
</dbReference>
<dbReference type="Proteomes" id="UP001159405">
    <property type="component" value="Unassembled WGS sequence"/>
</dbReference>
<dbReference type="InterPro" id="IPR013818">
    <property type="entry name" value="Lipase"/>
</dbReference>
<organism evidence="6 7">
    <name type="scientific">Porites lobata</name>
    <dbReference type="NCBI Taxonomy" id="104759"/>
    <lineage>
        <taxon>Eukaryota</taxon>
        <taxon>Metazoa</taxon>
        <taxon>Cnidaria</taxon>
        <taxon>Anthozoa</taxon>
        <taxon>Hexacorallia</taxon>
        <taxon>Scleractinia</taxon>
        <taxon>Fungiina</taxon>
        <taxon>Poritidae</taxon>
        <taxon>Porites</taxon>
    </lineage>
</organism>
<dbReference type="PANTHER" id="PTHR11610:SF173">
    <property type="entry name" value="LIPASE DOMAIN-CONTAINING PROTEIN-RELATED"/>
    <property type="match status" value="1"/>
</dbReference>
<keyword evidence="7" id="KW-1185">Reference proteome</keyword>
<proteinExistence type="inferred from homology"/>
<sequence length="319" mass="35812">YEKYGCFDQRPPFNNLLVWLPRPPSAVGTKFYLFSRGDPTVIDDNDEEKLKSSNFVIARRTILIVHGYWDGYAGNSWLKKLKDALLKREDCNVILVDWSRGVSFPYMQASGNTRLVGAQIAMLIKFLISTNAGSPDLADRFYIVGFSLGAQIAGYAGTNLRGHGMMLGRITGLDRAGPYFSYTDPEVRLDPSDARFVDVIHTDAGLLGNSQNVGDVDFYPNGGSRQPGCYFGFIDLIRKVSCDHYRATYFYVATVKEENRLQCPWEAYPCRSVLDFKNGNCRKCNGECPTMGYRADETKQTGTFYLKTNSKAPFCGEQI</sequence>
<feature type="non-terminal residue" evidence="6">
    <location>
        <position position="319"/>
    </location>
</feature>
<evidence type="ECO:0000256" key="4">
    <source>
        <dbReference type="RuleBase" id="RU004262"/>
    </source>
</evidence>
<dbReference type="InterPro" id="IPR033906">
    <property type="entry name" value="Lipase_N"/>
</dbReference>
<dbReference type="SUPFAM" id="SSF53474">
    <property type="entry name" value="alpha/beta-Hydrolases"/>
    <property type="match status" value="1"/>
</dbReference>
<reference evidence="6 7" key="1">
    <citation type="submission" date="2022-05" db="EMBL/GenBank/DDBJ databases">
        <authorList>
            <consortium name="Genoscope - CEA"/>
            <person name="William W."/>
        </authorList>
    </citation>
    <scope>NUCLEOTIDE SEQUENCE [LARGE SCALE GENOMIC DNA]</scope>
</reference>
<gene>
    <name evidence="6" type="ORF">PLOB_00034730</name>
</gene>
<feature type="domain" description="Lipase" evidence="5">
    <location>
        <begin position="2"/>
        <end position="314"/>
    </location>
</feature>
<comment type="caution">
    <text evidence="6">The sequence shown here is derived from an EMBL/GenBank/DDBJ whole genome shotgun (WGS) entry which is preliminary data.</text>
</comment>
<evidence type="ECO:0000313" key="6">
    <source>
        <dbReference type="EMBL" id="CAH3130573.1"/>
    </source>
</evidence>
<dbReference type="InterPro" id="IPR029058">
    <property type="entry name" value="AB_hydrolase_fold"/>
</dbReference>
<keyword evidence="3" id="KW-0964">Secreted</keyword>
<evidence type="ECO:0000313" key="7">
    <source>
        <dbReference type="Proteomes" id="UP001159405"/>
    </source>
</evidence>
<evidence type="ECO:0000259" key="5">
    <source>
        <dbReference type="Pfam" id="PF00151"/>
    </source>
</evidence>
<comment type="similarity">
    <text evidence="2 4">Belongs to the AB hydrolase superfamily. Lipase family.</text>
</comment>
<evidence type="ECO:0000256" key="2">
    <source>
        <dbReference type="ARBA" id="ARBA00010701"/>
    </source>
</evidence>
<feature type="non-terminal residue" evidence="6">
    <location>
        <position position="1"/>
    </location>
</feature>
<evidence type="ECO:0000256" key="3">
    <source>
        <dbReference type="ARBA" id="ARBA00022525"/>
    </source>
</evidence>
<dbReference type="EMBL" id="CALNXK010000048">
    <property type="protein sequence ID" value="CAH3130573.1"/>
    <property type="molecule type" value="Genomic_DNA"/>
</dbReference>
<protein>
    <recommendedName>
        <fullName evidence="5">Lipase domain-containing protein</fullName>
    </recommendedName>
</protein>
<dbReference type="InterPro" id="IPR000734">
    <property type="entry name" value="TAG_lipase"/>
</dbReference>
<comment type="subcellular location">
    <subcellularLocation>
        <location evidence="1">Secreted</location>
    </subcellularLocation>
</comment>
<name>A0ABN8P2G4_9CNID</name>
<dbReference type="Pfam" id="PF00151">
    <property type="entry name" value="Lipase"/>
    <property type="match status" value="1"/>
</dbReference>
<dbReference type="PRINTS" id="PR00821">
    <property type="entry name" value="TAGLIPASE"/>
</dbReference>